<dbReference type="GeneID" id="102368607"/>
<keyword evidence="2" id="KW-0833">Ubl conjugation pathway</keyword>
<dbReference type="PANTHER" id="PTHR13318">
    <property type="entry name" value="PARTNER OF PAIRED, ISOFORM B-RELATED"/>
    <property type="match status" value="1"/>
</dbReference>
<dbReference type="RefSeq" id="XP_025059752.1">
    <property type="nucleotide sequence ID" value="XM_025203967.1"/>
</dbReference>
<sequence>MAAVAAEPSLDALPDSLLLEILSQLPLRERLRGARVCRHWCLLVQDKVLWRHVDLTPYEISLKNLRHLLQHHLRSNVRTLKMRGTLSEALLQDLGKKCPGLQRLCLLCTKLRYKIDSYVVPSSLMTLELSCLELSQWIFFAKSEGTRGLLQLKHLFIYEVPSFSDLHLLNISSLACLQMLTLSGTNQMTTLGFRVASSYLKALEHLTLRQCTLKDSATHFIGCYLKQLRTLKFSNTPFLTDAGLPDLKSLKYLETLSLESCVKLSCDAIVTLGQALPRLKSLNLSGIPFDDQTVHKIQASLPNCHFSPS</sequence>
<keyword evidence="1" id="KW-0433">Leucine-rich repeat</keyword>
<dbReference type="GO" id="GO:0031146">
    <property type="term" value="P:SCF-dependent proteasomal ubiquitin-dependent protein catabolic process"/>
    <property type="evidence" value="ECO:0007669"/>
    <property type="project" value="TreeGrafter"/>
</dbReference>
<dbReference type="InterPro" id="IPR032675">
    <property type="entry name" value="LRR_dom_sf"/>
</dbReference>
<dbReference type="SUPFAM" id="SSF52047">
    <property type="entry name" value="RNI-like"/>
    <property type="match status" value="1"/>
</dbReference>
<reference evidence="5" key="1">
    <citation type="submission" date="2025-08" db="UniProtKB">
        <authorList>
            <consortium name="RefSeq"/>
        </authorList>
    </citation>
    <scope>IDENTIFICATION</scope>
</reference>
<organism evidence="4 5">
    <name type="scientific">Alligator sinensis</name>
    <name type="common">Chinese alligator</name>
    <dbReference type="NCBI Taxonomy" id="38654"/>
    <lineage>
        <taxon>Eukaryota</taxon>
        <taxon>Metazoa</taxon>
        <taxon>Chordata</taxon>
        <taxon>Craniata</taxon>
        <taxon>Vertebrata</taxon>
        <taxon>Euteleostomi</taxon>
        <taxon>Archelosauria</taxon>
        <taxon>Archosauria</taxon>
        <taxon>Crocodylia</taxon>
        <taxon>Alligatoridae</taxon>
        <taxon>Alligatorinae</taxon>
        <taxon>Alligator</taxon>
    </lineage>
</organism>
<dbReference type="InterPro" id="IPR006553">
    <property type="entry name" value="Leu-rich_rpt_Cys-con_subtyp"/>
</dbReference>
<dbReference type="AlphaFoldDB" id="A0A3Q0GK16"/>
<dbReference type="InterPro" id="IPR036047">
    <property type="entry name" value="F-box-like_dom_sf"/>
</dbReference>
<evidence type="ECO:0000259" key="3">
    <source>
        <dbReference type="PROSITE" id="PS50181"/>
    </source>
</evidence>
<evidence type="ECO:0000256" key="1">
    <source>
        <dbReference type="ARBA" id="ARBA00022614"/>
    </source>
</evidence>
<feature type="domain" description="F-box" evidence="3">
    <location>
        <begin position="7"/>
        <end position="53"/>
    </location>
</feature>
<dbReference type="Gene3D" id="3.80.10.10">
    <property type="entry name" value="Ribonuclease Inhibitor"/>
    <property type="match status" value="1"/>
</dbReference>
<dbReference type="InParanoid" id="A0A3Q0GK16"/>
<dbReference type="GO" id="GO:0019005">
    <property type="term" value="C:SCF ubiquitin ligase complex"/>
    <property type="evidence" value="ECO:0007669"/>
    <property type="project" value="TreeGrafter"/>
</dbReference>
<dbReference type="SMART" id="SM00367">
    <property type="entry name" value="LRR_CC"/>
    <property type="match status" value="4"/>
</dbReference>
<dbReference type="Pfam" id="PF12937">
    <property type="entry name" value="F-box-like"/>
    <property type="match status" value="1"/>
</dbReference>
<proteinExistence type="predicted"/>
<dbReference type="SMART" id="SM00256">
    <property type="entry name" value="FBOX"/>
    <property type="match status" value="1"/>
</dbReference>
<dbReference type="PROSITE" id="PS50181">
    <property type="entry name" value="FBOX"/>
    <property type="match status" value="1"/>
</dbReference>
<name>A0A3Q0GK16_ALLSI</name>
<dbReference type="InterPro" id="IPR001810">
    <property type="entry name" value="F-box_dom"/>
</dbReference>
<protein>
    <submittedName>
        <fullName evidence="5">F-box/LRR-repeat protein 12-like isoform X1</fullName>
    </submittedName>
</protein>
<evidence type="ECO:0000256" key="2">
    <source>
        <dbReference type="ARBA" id="ARBA00022786"/>
    </source>
</evidence>
<evidence type="ECO:0000313" key="5">
    <source>
        <dbReference type="RefSeq" id="XP_025059752.1"/>
    </source>
</evidence>
<dbReference type="STRING" id="38654.A0A3Q0GK16"/>
<dbReference type="Proteomes" id="UP000189705">
    <property type="component" value="Unplaced"/>
</dbReference>
<keyword evidence="4" id="KW-1185">Reference proteome</keyword>
<dbReference type="SUPFAM" id="SSF81383">
    <property type="entry name" value="F-box domain"/>
    <property type="match status" value="1"/>
</dbReference>
<accession>A0A3Q0GK16</accession>
<evidence type="ECO:0000313" key="4">
    <source>
        <dbReference type="Proteomes" id="UP000189705"/>
    </source>
</evidence>
<gene>
    <name evidence="5" type="primary">LOC102368607</name>
</gene>